<keyword evidence="1 7" id="KW-0690">Ribosome biogenesis</keyword>
<gene>
    <name evidence="8" type="ORF">RE474_08110</name>
</gene>
<feature type="binding site" evidence="7">
    <location>
        <position position="10"/>
    </location>
    <ligand>
        <name>ATP</name>
        <dbReference type="ChEBI" id="CHEBI:30616"/>
    </ligand>
</feature>
<dbReference type="GO" id="GO:0004017">
    <property type="term" value="F:AMP kinase activity"/>
    <property type="evidence" value="ECO:0007669"/>
    <property type="project" value="UniProtKB-UniRule"/>
</dbReference>
<sequence>MLIGITGTPGTGKTSVTKLLEEEPYYQVIHLNELIKDEKLYSEVDAERDCVVADMDMVYDRILELQDKSYTVTIVDSHLSHHIADIVIVLRTDPAVLKERLEKRNYSEEKVKENLEAEALDIILAEAVEWCEKVFEINTTEESAEKTLKNIMRIIGGLRNGNTGELEEEFRPGSVDWCDYLFD</sequence>
<keyword evidence="6 7" id="KW-0067">ATP-binding</keyword>
<dbReference type="EMBL" id="CP133592">
    <property type="protein sequence ID" value="WMW24063.1"/>
    <property type="molecule type" value="Genomic_DNA"/>
</dbReference>
<protein>
    <recommendedName>
        <fullName evidence="7">Putative adenylate kinase</fullName>
        <shortName evidence="7">AK</shortName>
        <ecNumber evidence="7">2.7.4.3</ecNumber>
    </recommendedName>
    <alternativeName>
        <fullName evidence="7">ATP-AMP transphosphorylase</fullName>
    </alternativeName>
</protein>
<evidence type="ECO:0000256" key="7">
    <source>
        <dbReference type="HAMAP-Rule" id="MF_00039"/>
    </source>
</evidence>
<dbReference type="KEGG" id="mseb:RE474_08110"/>
<feature type="binding site" evidence="7">
    <location>
        <position position="15"/>
    </location>
    <ligand>
        <name>ATP</name>
        <dbReference type="ChEBI" id="CHEBI:30616"/>
    </ligand>
</feature>
<reference evidence="8 9" key="1">
    <citation type="submission" date="2023-08" db="EMBL/GenBank/DDBJ databases">
        <title>Methanolobus mangrovi sp. nov. and Methanolobus sediminis sp. nov, two novel methylotrophic methanogens isolated from mangrove sediments in China.</title>
        <authorList>
            <person name="Zhou J."/>
        </authorList>
    </citation>
    <scope>NUCLEOTIDE SEQUENCE [LARGE SCALE GENOMIC DNA]</scope>
    <source>
        <strain evidence="8 9">FTZ6</strain>
    </source>
</reference>
<feature type="binding site" evidence="7">
    <location>
        <position position="13"/>
    </location>
    <ligand>
        <name>ATP</name>
        <dbReference type="ChEBI" id="CHEBI:30616"/>
    </ligand>
</feature>
<dbReference type="EC" id="2.7.4.3" evidence="7"/>
<dbReference type="GO" id="GO:0016887">
    <property type="term" value="F:ATP hydrolysis activity"/>
    <property type="evidence" value="ECO:0007669"/>
    <property type="project" value="InterPro"/>
</dbReference>
<dbReference type="GO" id="GO:0042274">
    <property type="term" value="P:ribosomal small subunit biogenesis"/>
    <property type="evidence" value="ECO:0007669"/>
    <property type="project" value="UniProtKB-UniRule"/>
</dbReference>
<dbReference type="GO" id="GO:0006364">
    <property type="term" value="P:rRNA processing"/>
    <property type="evidence" value="ECO:0007669"/>
    <property type="project" value="UniProtKB-KW"/>
</dbReference>
<keyword evidence="5 7" id="KW-0418">Kinase</keyword>
<keyword evidence="4 7" id="KW-0547">Nucleotide-binding</keyword>
<feature type="binding site" evidence="7">
    <location>
        <position position="104"/>
    </location>
    <ligand>
        <name>ATP</name>
        <dbReference type="ChEBI" id="CHEBI:30616"/>
    </ligand>
</feature>
<evidence type="ECO:0000256" key="5">
    <source>
        <dbReference type="ARBA" id="ARBA00022777"/>
    </source>
</evidence>
<evidence type="ECO:0000256" key="1">
    <source>
        <dbReference type="ARBA" id="ARBA00022517"/>
    </source>
</evidence>
<dbReference type="PANTHER" id="PTHR12595:SF0">
    <property type="entry name" value="ADENYLATE KINASE ISOENZYME 6"/>
    <property type="match status" value="1"/>
</dbReference>
<comment type="similarity">
    <text evidence="7">Belongs to the adenylate kinase family. AK6 subfamily.</text>
</comment>
<comment type="subunit">
    <text evidence="7">Interacts with uS11. Not a structural component of 40S pre-ribosomes, but transiently interacts with them by binding to uS11.</text>
</comment>
<dbReference type="HAMAP" id="MF_00039">
    <property type="entry name" value="Adenylate_kinase_AK6"/>
    <property type="match status" value="1"/>
</dbReference>
<evidence type="ECO:0000313" key="8">
    <source>
        <dbReference type="EMBL" id="WMW24063.1"/>
    </source>
</evidence>
<dbReference type="Pfam" id="PF13238">
    <property type="entry name" value="AAA_18"/>
    <property type="match status" value="1"/>
</dbReference>
<dbReference type="GeneID" id="84232673"/>
<keyword evidence="9" id="KW-1185">Reference proteome</keyword>
<organism evidence="8 9">
    <name type="scientific">Methanolobus sediminis</name>
    <dbReference type="NCBI Taxonomy" id="3072978"/>
    <lineage>
        <taxon>Archaea</taxon>
        <taxon>Methanobacteriati</taxon>
        <taxon>Methanobacteriota</taxon>
        <taxon>Stenosarchaea group</taxon>
        <taxon>Methanomicrobia</taxon>
        <taxon>Methanosarcinales</taxon>
        <taxon>Methanosarcinaceae</taxon>
        <taxon>Methanolobus</taxon>
    </lineage>
</organism>
<dbReference type="RefSeq" id="WP_309309878.1">
    <property type="nucleotide sequence ID" value="NZ_CP133592.1"/>
</dbReference>
<name>A0AA51UJ40_9EURY</name>
<keyword evidence="2 7" id="KW-0698">rRNA processing</keyword>
<comment type="caution">
    <text evidence="7">Lacks conserved residue(s) required for the propagation of feature annotation.</text>
</comment>
<evidence type="ECO:0000256" key="3">
    <source>
        <dbReference type="ARBA" id="ARBA00022679"/>
    </source>
</evidence>
<dbReference type="PANTHER" id="PTHR12595">
    <property type="entry name" value="POS9-ACTIVATING FACTOR FAP7-RELATED"/>
    <property type="match status" value="1"/>
</dbReference>
<dbReference type="Proteomes" id="UP001182908">
    <property type="component" value="Chromosome"/>
</dbReference>
<dbReference type="Gene3D" id="3.40.50.300">
    <property type="entry name" value="P-loop containing nucleotide triphosphate hydrolases"/>
    <property type="match status" value="1"/>
</dbReference>
<proteinExistence type="inferred from homology"/>
<dbReference type="SUPFAM" id="SSF52540">
    <property type="entry name" value="P-loop containing nucleoside triphosphate hydrolases"/>
    <property type="match status" value="1"/>
</dbReference>
<keyword evidence="3 7" id="KW-0808">Transferase</keyword>
<evidence type="ECO:0000256" key="2">
    <source>
        <dbReference type="ARBA" id="ARBA00022552"/>
    </source>
</evidence>
<evidence type="ECO:0000313" key="9">
    <source>
        <dbReference type="Proteomes" id="UP001182908"/>
    </source>
</evidence>
<evidence type="ECO:0000256" key="6">
    <source>
        <dbReference type="ARBA" id="ARBA00022840"/>
    </source>
</evidence>
<comment type="catalytic activity">
    <reaction evidence="7">
        <text>ATP + H2O = ADP + phosphate + H(+)</text>
        <dbReference type="Rhea" id="RHEA:13065"/>
        <dbReference type="ChEBI" id="CHEBI:15377"/>
        <dbReference type="ChEBI" id="CHEBI:15378"/>
        <dbReference type="ChEBI" id="CHEBI:30616"/>
        <dbReference type="ChEBI" id="CHEBI:43474"/>
        <dbReference type="ChEBI" id="CHEBI:456216"/>
    </reaction>
</comment>
<feature type="binding site" evidence="7">
    <location>
        <position position="12"/>
    </location>
    <ligand>
        <name>ATP</name>
        <dbReference type="ChEBI" id="CHEBI:30616"/>
    </ligand>
</feature>
<dbReference type="GO" id="GO:0005524">
    <property type="term" value="F:ATP binding"/>
    <property type="evidence" value="ECO:0007669"/>
    <property type="project" value="UniProtKB-UniRule"/>
</dbReference>
<comment type="function">
    <text evidence="7">Broad-specificity nucleoside monophosphate (NMP) kinase that catalyzes the reversible transfer of the terminal phosphate group between nucleoside triphosphates and monophosphates. Has also ATPase activity. Involved in the late maturation steps of the 30S ribosomal particles, specifically 16S rRNA maturation. While NMP activity is not required for ribosome maturation, ATPase activity is. Associates transiently with small ribosomal subunit protein uS11. ATP hydrolysis breaks the interaction with uS11. May temporarily remove uS11 from the ribosome to enable a conformational change of the ribosomal RNA that is needed for the final maturation step of the small ribosomal subunit.</text>
</comment>
<feature type="region of interest" description="LID" evidence="7">
    <location>
        <begin position="103"/>
        <end position="113"/>
    </location>
</feature>
<evidence type="ECO:0000256" key="4">
    <source>
        <dbReference type="ARBA" id="ARBA00022741"/>
    </source>
</evidence>
<accession>A0AA51UJ40</accession>
<dbReference type="InterPro" id="IPR020618">
    <property type="entry name" value="Adenyl_kinase_AK6"/>
</dbReference>
<comment type="catalytic activity">
    <reaction evidence="7">
        <text>AMP + ATP = 2 ADP</text>
        <dbReference type="Rhea" id="RHEA:12973"/>
        <dbReference type="ChEBI" id="CHEBI:30616"/>
        <dbReference type="ChEBI" id="CHEBI:456215"/>
        <dbReference type="ChEBI" id="CHEBI:456216"/>
        <dbReference type="EC" id="2.7.4.3"/>
    </reaction>
</comment>
<feature type="binding site" evidence="7">
    <location>
        <position position="14"/>
    </location>
    <ligand>
        <name>ATP</name>
        <dbReference type="ChEBI" id="CHEBI:30616"/>
    </ligand>
</feature>
<dbReference type="AlphaFoldDB" id="A0AA51UJ40"/>
<dbReference type="InterPro" id="IPR027417">
    <property type="entry name" value="P-loop_NTPase"/>
</dbReference>